<feature type="coiled-coil region" evidence="1">
    <location>
        <begin position="256"/>
        <end position="290"/>
    </location>
</feature>
<proteinExistence type="predicted"/>
<feature type="compositionally biased region" description="Basic residues" evidence="2">
    <location>
        <begin position="124"/>
        <end position="133"/>
    </location>
</feature>
<feature type="compositionally biased region" description="Basic and acidic residues" evidence="2">
    <location>
        <begin position="156"/>
        <end position="180"/>
    </location>
</feature>
<name>A0A7J0DMQ2_9ERIC</name>
<gene>
    <name evidence="3" type="ORF">Acr_00g0051430</name>
</gene>
<dbReference type="Proteomes" id="UP000585474">
    <property type="component" value="Unassembled WGS sequence"/>
</dbReference>
<dbReference type="AlphaFoldDB" id="A0A7J0DMQ2"/>
<feature type="compositionally biased region" description="Polar residues" evidence="2">
    <location>
        <begin position="136"/>
        <end position="146"/>
    </location>
</feature>
<organism evidence="3 4">
    <name type="scientific">Actinidia rufa</name>
    <dbReference type="NCBI Taxonomy" id="165716"/>
    <lineage>
        <taxon>Eukaryota</taxon>
        <taxon>Viridiplantae</taxon>
        <taxon>Streptophyta</taxon>
        <taxon>Embryophyta</taxon>
        <taxon>Tracheophyta</taxon>
        <taxon>Spermatophyta</taxon>
        <taxon>Magnoliopsida</taxon>
        <taxon>eudicotyledons</taxon>
        <taxon>Gunneridae</taxon>
        <taxon>Pentapetalae</taxon>
        <taxon>asterids</taxon>
        <taxon>Ericales</taxon>
        <taxon>Actinidiaceae</taxon>
        <taxon>Actinidia</taxon>
    </lineage>
</organism>
<accession>A0A7J0DMQ2</accession>
<comment type="caution">
    <text evidence="3">The sequence shown here is derived from an EMBL/GenBank/DDBJ whole genome shotgun (WGS) entry which is preliminary data.</text>
</comment>
<evidence type="ECO:0000256" key="1">
    <source>
        <dbReference type="SAM" id="Coils"/>
    </source>
</evidence>
<dbReference type="EMBL" id="BJWL01000278">
    <property type="protein sequence ID" value="GFS37340.1"/>
    <property type="molecule type" value="Genomic_DNA"/>
</dbReference>
<evidence type="ECO:0000256" key="2">
    <source>
        <dbReference type="SAM" id="MobiDB-lite"/>
    </source>
</evidence>
<keyword evidence="4" id="KW-1185">Reference proteome</keyword>
<feature type="region of interest" description="Disordered" evidence="2">
    <location>
        <begin position="124"/>
        <end position="213"/>
    </location>
</feature>
<protein>
    <submittedName>
        <fullName evidence="3">Growth-regulating factor 2</fullName>
    </submittedName>
</protein>
<feature type="compositionally biased region" description="Basic residues" evidence="2">
    <location>
        <begin position="188"/>
        <end position="199"/>
    </location>
</feature>
<feature type="region of interest" description="Disordered" evidence="2">
    <location>
        <begin position="346"/>
        <end position="371"/>
    </location>
</feature>
<reference evidence="4" key="1">
    <citation type="submission" date="2019-07" db="EMBL/GenBank/DDBJ databases">
        <title>De Novo Assembly of kiwifruit Actinidia rufa.</title>
        <authorList>
            <person name="Sugita-Konishi S."/>
            <person name="Sato K."/>
            <person name="Mori E."/>
            <person name="Abe Y."/>
            <person name="Kisaki G."/>
            <person name="Hamano K."/>
            <person name="Suezawa K."/>
            <person name="Otani M."/>
            <person name="Fukuda T."/>
            <person name="Manabe T."/>
            <person name="Gomi K."/>
            <person name="Tabuchi M."/>
            <person name="Akimitsu K."/>
            <person name="Kataoka I."/>
        </authorList>
    </citation>
    <scope>NUCLEOTIDE SEQUENCE [LARGE SCALE GENOMIC DNA]</scope>
    <source>
        <strain evidence="4">cv. Fuchu</strain>
    </source>
</reference>
<keyword evidence="1" id="KW-0175">Coiled coil</keyword>
<feature type="compositionally biased region" description="Basic and acidic residues" evidence="2">
    <location>
        <begin position="351"/>
        <end position="363"/>
    </location>
</feature>
<evidence type="ECO:0000313" key="4">
    <source>
        <dbReference type="Proteomes" id="UP000585474"/>
    </source>
</evidence>
<evidence type="ECO:0000313" key="3">
    <source>
        <dbReference type="EMBL" id="GFS37340.1"/>
    </source>
</evidence>
<sequence length="371" mass="41628">MEGLIESPPGIGAGIKKIWGSETGISTSGPAPPHCHPPNPIIRRILNHYKIYPAQLSPNVWRFIVCSLVIWLYYKRHMSCDEFRYTLLARCQTPGDTTLRQGLTRTCSEDYRATYVVADQPVHSHKKGWKKRAATKDSNLVTTSPPSLKGIVIQEKQPRDDAHDTVPTKKGEVDDSKGKEAMPPPSPKRTKSNKGRAMRPGRAIGGDHWRRGSFHFTGQQPRLGEGRPIHHGRIGHQVLPCLRLAKSQLANMGDLAMKTEVELKDKSEAMARLEVEVAELTSKLARAKKLAIEEFKSSDDFKDAFIDSVATYFGEGFEFCKRQLLHHHPNLGINLASMDMDTYLAEEEEEAKVGKKEEEERGRRQPCSSTL</sequence>